<organism evidence="2 3">
    <name type="scientific">Microbulbifer rhizosphaerae</name>
    <dbReference type="NCBI Taxonomy" id="1562603"/>
    <lineage>
        <taxon>Bacteria</taxon>
        <taxon>Pseudomonadati</taxon>
        <taxon>Pseudomonadota</taxon>
        <taxon>Gammaproteobacteria</taxon>
        <taxon>Cellvibrionales</taxon>
        <taxon>Microbulbiferaceae</taxon>
        <taxon>Microbulbifer</taxon>
    </lineage>
</organism>
<evidence type="ECO:0000313" key="3">
    <source>
        <dbReference type="Proteomes" id="UP000535937"/>
    </source>
</evidence>
<dbReference type="GO" id="GO:0016158">
    <property type="term" value="F:inositol hexakisphosphate 3-phosphatase activity"/>
    <property type="evidence" value="ECO:0007669"/>
    <property type="project" value="UniProtKB-EC"/>
</dbReference>
<dbReference type="Proteomes" id="UP000535937">
    <property type="component" value="Unassembled WGS sequence"/>
</dbReference>
<dbReference type="SUPFAM" id="SSF50956">
    <property type="entry name" value="Thermostable phytase (3-phytase)"/>
    <property type="match status" value="1"/>
</dbReference>
<dbReference type="InterPro" id="IPR011042">
    <property type="entry name" value="6-blade_b-propeller_TolB-like"/>
</dbReference>
<dbReference type="EMBL" id="JACHWZ010000003">
    <property type="protein sequence ID" value="MBB3060149.1"/>
    <property type="molecule type" value="Genomic_DNA"/>
</dbReference>
<reference evidence="2 3" key="1">
    <citation type="submission" date="2020-08" db="EMBL/GenBank/DDBJ databases">
        <title>Genomic Encyclopedia of Type Strains, Phase III (KMG-III): the genomes of soil and plant-associated and newly described type strains.</title>
        <authorList>
            <person name="Whitman W."/>
        </authorList>
    </citation>
    <scope>NUCLEOTIDE SEQUENCE [LARGE SCALE GENOMIC DNA]</scope>
    <source>
        <strain evidence="2 3">CECT 8799</strain>
    </source>
</reference>
<dbReference type="AlphaFoldDB" id="A0A7W4Z9E3"/>
<dbReference type="InterPro" id="IPR003431">
    <property type="entry name" value="B-propeller_Phytase"/>
</dbReference>
<comment type="caution">
    <text evidence="2">The sequence shown here is derived from an EMBL/GenBank/DDBJ whole genome shotgun (WGS) entry which is preliminary data.</text>
</comment>
<proteinExistence type="predicted"/>
<dbReference type="PROSITE" id="PS51662">
    <property type="entry name" value="BP_PHYTASE"/>
    <property type="match status" value="1"/>
</dbReference>
<sequence length="469" mass="50897">MRKVILPSNRSLSVRSVMMPILGTTMLAGTGGMAAVMLAGSVSTAAAHDGSGQSVEVEPELEIRPTFDDEAGGYRATDDAAIWIDPNDTEDSLVLASQKEGGLAVYNMDGELQQDIPAPPPPGSNDQPGRINNVDVAYNFPLFGYGWVDIAVVSDRGLDQVRTYVIDPHDPNGPLTDVSAASLPWIFSASQEEVNEEFTAYGLTAWQRFGNTEVFVTQNGEAVVAHLRLLSQADGTVTYEQAGTIELPTQFLLPDGTTWEPCTDPDERPFAEGLVVDDDRGVLYIAQEAVGIWKVRVWPYQGHPRLVDTVGEYGVPWTYEADAEEECVIHYDQDPGYGGKWLTTDVEGLAIYDGGHGRGYLIASSQGSDTFVIYDRGWGNSPIGEFRVVADHGIDGVNGTDGFDVTNVDVGGEFEDGLIVLQDEPNTPDIYDDEGELRDNANLKFVKWGDVAEAFKPELIVNTGPDPRD</sequence>
<accession>A0A7W4Z9E3</accession>
<evidence type="ECO:0000313" key="2">
    <source>
        <dbReference type="EMBL" id="MBB3060149.1"/>
    </source>
</evidence>
<dbReference type="Pfam" id="PF02333">
    <property type="entry name" value="Phytase"/>
    <property type="match status" value="2"/>
</dbReference>
<dbReference type="RefSeq" id="WP_183457251.1">
    <property type="nucleotide sequence ID" value="NZ_JACHWZ010000003.1"/>
</dbReference>
<keyword evidence="2" id="KW-0378">Hydrolase</keyword>
<name>A0A7W4Z9E3_9GAMM</name>
<feature type="domain" description="BPP" evidence="1">
    <location>
        <begin position="47"/>
        <end position="455"/>
    </location>
</feature>
<keyword evidence="3" id="KW-1185">Reference proteome</keyword>
<protein>
    <submittedName>
        <fullName evidence="2">3-phytase</fullName>
        <ecNumber evidence="2">3.1.3.8</ecNumber>
    </submittedName>
</protein>
<dbReference type="EC" id="3.1.3.8" evidence="2"/>
<dbReference type="Gene3D" id="2.120.10.30">
    <property type="entry name" value="TolB, C-terminal domain"/>
    <property type="match status" value="1"/>
</dbReference>
<evidence type="ECO:0000259" key="1">
    <source>
        <dbReference type="PROSITE" id="PS51662"/>
    </source>
</evidence>
<gene>
    <name evidence="2" type="ORF">FHS09_000962</name>
</gene>